<feature type="transmembrane region" description="Helical" evidence="1">
    <location>
        <begin position="45"/>
        <end position="65"/>
    </location>
</feature>
<feature type="transmembrane region" description="Helical" evidence="1">
    <location>
        <begin position="169"/>
        <end position="193"/>
    </location>
</feature>
<comment type="caution">
    <text evidence="2">The sequence shown here is derived from an EMBL/GenBank/DDBJ whole genome shotgun (WGS) entry which is preliminary data.</text>
</comment>
<reference evidence="2" key="1">
    <citation type="submission" date="2021-06" db="EMBL/GenBank/DDBJ databases">
        <authorList>
            <person name="Kallberg Y."/>
            <person name="Tangrot J."/>
            <person name="Rosling A."/>
        </authorList>
    </citation>
    <scope>NUCLEOTIDE SEQUENCE</scope>
    <source>
        <strain evidence="2">UK204</strain>
    </source>
</reference>
<dbReference type="AlphaFoldDB" id="A0A9N9GQX6"/>
<evidence type="ECO:0000256" key="1">
    <source>
        <dbReference type="SAM" id="Phobius"/>
    </source>
</evidence>
<dbReference type="OrthoDB" id="2131431at2759"/>
<organism evidence="2 3">
    <name type="scientific">Funneliformis caledonium</name>
    <dbReference type="NCBI Taxonomy" id="1117310"/>
    <lineage>
        <taxon>Eukaryota</taxon>
        <taxon>Fungi</taxon>
        <taxon>Fungi incertae sedis</taxon>
        <taxon>Mucoromycota</taxon>
        <taxon>Glomeromycotina</taxon>
        <taxon>Glomeromycetes</taxon>
        <taxon>Glomerales</taxon>
        <taxon>Glomeraceae</taxon>
        <taxon>Funneliformis</taxon>
    </lineage>
</organism>
<feature type="transmembrane region" description="Helical" evidence="1">
    <location>
        <begin position="269"/>
        <end position="290"/>
    </location>
</feature>
<feature type="transmembrane region" description="Helical" evidence="1">
    <location>
        <begin position="213"/>
        <end position="232"/>
    </location>
</feature>
<gene>
    <name evidence="2" type="ORF">FCALED_LOCUS9676</name>
</gene>
<dbReference type="Proteomes" id="UP000789570">
    <property type="component" value="Unassembled WGS sequence"/>
</dbReference>
<feature type="transmembrane region" description="Helical" evidence="1">
    <location>
        <begin position="90"/>
        <end position="110"/>
    </location>
</feature>
<keyword evidence="1" id="KW-1133">Transmembrane helix</keyword>
<feature type="transmembrane region" description="Helical" evidence="1">
    <location>
        <begin position="130"/>
        <end position="149"/>
    </location>
</feature>
<evidence type="ECO:0000313" key="2">
    <source>
        <dbReference type="EMBL" id="CAG8623430.1"/>
    </source>
</evidence>
<accession>A0A9N9GQX6</accession>
<evidence type="ECO:0000313" key="3">
    <source>
        <dbReference type="Proteomes" id="UP000789570"/>
    </source>
</evidence>
<sequence>MVRLLNNFTRLCKTTDAGEEICSCDYRINLYDCPHSEFYVFGGKMLIPICILVTIMSGGFLFYLIKIKKQPFFLNAAQERGWLRPRPLHTYHLIVFAYMFFEGLHLIFLVNELYPNMIAAEIGNVMADSTSAAVATLYPVSIVYSTPNVRTDNRNSNVKNFNYVGPNSLVVDIVGILLFFEPLVTLIPLASLAGHYAEMNEVKLANTYYVAHYLAWVAWEITYLTVLAYYWYRLTSIIKEHIKVLEEREASGVASNSHIEHIKRGTRNLTIPVMAIVFGLLFQAIIYVFMSLTHRSNTVYYFGWNLFYYWIGYVAFPLLGFSVESALIYLVIKNLRKPAGSSNKSTSSSSSQSHLNSKTLISMDNQAINNTNRKLNITVNKGTTATVIQRTSEITEISVVEDKEIP</sequence>
<keyword evidence="1" id="KW-0812">Transmembrane</keyword>
<dbReference type="EMBL" id="CAJVPQ010003280">
    <property type="protein sequence ID" value="CAG8623430.1"/>
    <property type="molecule type" value="Genomic_DNA"/>
</dbReference>
<proteinExistence type="predicted"/>
<keyword evidence="1" id="KW-0472">Membrane</keyword>
<protein>
    <submittedName>
        <fullName evidence="2">15380_t:CDS:1</fullName>
    </submittedName>
</protein>
<keyword evidence="3" id="KW-1185">Reference proteome</keyword>
<feature type="transmembrane region" description="Helical" evidence="1">
    <location>
        <begin position="310"/>
        <end position="332"/>
    </location>
</feature>
<name>A0A9N9GQX6_9GLOM</name>